<feature type="transmembrane region" description="Helical" evidence="1">
    <location>
        <begin position="47"/>
        <end position="67"/>
    </location>
</feature>
<proteinExistence type="predicted"/>
<reference evidence="3" key="1">
    <citation type="submission" date="2017-08" db="EMBL/GenBank/DDBJ databases">
        <title>A dynamic microbial community with high functional redundancy inhabits the cold, oxic subseafloor aquifer.</title>
        <authorList>
            <person name="Tully B.J."/>
            <person name="Wheat C.G."/>
            <person name="Glazer B.T."/>
            <person name="Huber J.A."/>
        </authorList>
    </citation>
    <scope>NUCLEOTIDE SEQUENCE [LARGE SCALE GENOMIC DNA]</scope>
</reference>
<keyword evidence="1" id="KW-0812">Transmembrane</keyword>
<dbReference type="EMBL" id="NVQR01000168">
    <property type="protein sequence ID" value="PCH58268.1"/>
    <property type="molecule type" value="Genomic_DNA"/>
</dbReference>
<comment type="caution">
    <text evidence="2">The sequence shown here is derived from an EMBL/GenBank/DDBJ whole genome shotgun (WGS) entry which is preliminary data.</text>
</comment>
<evidence type="ECO:0000313" key="3">
    <source>
        <dbReference type="Proteomes" id="UP000218172"/>
    </source>
</evidence>
<protein>
    <submittedName>
        <fullName evidence="2">Uncharacterized protein</fullName>
    </submittedName>
</protein>
<keyword evidence="1" id="KW-0472">Membrane</keyword>
<sequence length="84" mass="9655">MNIVECDKKILKIMLQWYVVNCGILSVYLVSLSIGNSNFPQNLLNNILFISLWVLVGLCLVIARAFLHFRPRQAIRLVARSHSR</sequence>
<accession>A0A2A4MEL5</accession>
<evidence type="ECO:0000256" key="1">
    <source>
        <dbReference type="SAM" id="Phobius"/>
    </source>
</evidence>
<dbReference type="AlphaFoldDB" id="A0A2A4MEL5"/>
<organism evidence="2 3">
    <name type="scientific">SAR86 cluster bacterium</name>
    <dbReference type="NCBI Taxonomy" id="2030880"/>
    <lineage>
        <taxon>Bacteria</taxon>
        <taxon>Pseudomonadati</taxon>
        <taxon>Pseudomonadota</taxon>
        <taxon>Gammaproteobacteria</taxon>
        <taxon>SAR86 cluster</taxon>
    </lineage>
</organism>
<name>A0A2A4MEL5_9GAMM</name>
<feature type="transmembrane region" description="Helical" evidence="1">
    <location>
        <begin position="17"/>
        <end position="35"/>
    </location>
</feature>
<evidence type="ECO:0000313" key="2">
    <source>
        <dbReference type="EMBL" id="PCH58268.1"/>
    </source>
</evidence>
<keyword evidence="1" id="KW-1133">Transmembrane helix</keyword>
<gene>
    <name evidence="2" type="ORF">COC19_08630</name>
</gene>
<dbReference type="Proteomes" id="UP000218172">
    <property type="component" value="Unassembled WGS sequence"/>
</dbReference>